<evidence type="ECO:0000313" key="2">
    <source>
        <dbReference type="EMBL" id="ADI73534.1"/>
    </source>
</evidence>
<accession>D7E8J2</accession>
<dbReference type="GeneID" id="9346250"/>
<dbReference type="OrthoDB" id="118020at2157"/>
<dbReference type="PROSITE" id="PS51257">
    <property type="entry name" value="PROKAR_LIPOPROTEIN"/>
    <property type="match status" value="1"/>
</dbReference>
<dbReference type="Proteomes" id="UP000000391">
    <property type="component" value="Chromosome"/>
</dbReference>
<proteinExistence type="predicted"/>
<dbReference type="RefSeq" id="WP_013194102.1">
    <property type="nucleotide sequence ID" value="NC_014253.1"/>
</dbReference>
<dbReference type="KEGG" id="mev:Metev_0628"/>
<dbReference type="EMBL" id="CP002069">
    <property type="protein sequence ID" value="ADI73534.1"/>
    <property type="molecule type" value="Genomic_DNA"/>
</dbReference>
<feature type="region of interest" description="Disordered" evidence="1">
    <location>
        <begin position="23"/>
        <end position="52"/>
    </location>
</feature>
<evidence type="ECO:0000313" key="3">
    <source>
        <dbReference type="Proteomes" id="UP000000391"/>
    </source>
</evidence>
<organism evidence="2 3">
    <name type="scientific">Methanohalobium evestigatum (strain ATCC BAA-1072 / DSM 3721 / NBRC 107634 / OCM 161 / Z-7303)</name>
    <dbReference type="NCBI Taxonomy" id="644295"/>
    <lineage>
        <taxon>Archaea</taxon>
        <taxon>Methanobacteriati</taxon>
        <taxon>Methanobacteriota</taxon>
        <taxon>Stenosarchaea group</taxon>
        <taxon>Methanomicrobia</taxon>
        <taxon>Methanosarcinales</taxon>
        <taxon>Methanosarcinaceae</taxon>
        <taxon>Methanohalobium</taxon>
    </lineage>
</organism>
<name>D7E8J2_METEZ</name>
<dbReference type="AlphaFoldDB" id="D7E8J2"/>
<reference evidence="2 3" key="1">
    <citation type="submission" date="2010-06" db="EMBL/GenBank/DDBJ databases">
        <title>Complete sequence chromosome of Methanohalobium evestigatum Z-7303.</title>
        <authorList>
            <consortium name="US DOE Joint Genome Institute"/>
            <person name="Lucas S."/>
            <person name="Copeland A."/>
            <person name="Lapidus A."/>
            <person name="Cheng J.-F."/>
            <person name="Bruce D."/>
            <person name="Goodwin L."/>
            <person name="Pitluck S."/>
            <person name="Saunders E."/>
            <person name="Detter J.C."/>
            <person name="Han C."/>
            <person name="Tapia R."/>
            <person name="Land M."/>
            <person name="Hauser L."/>
            <person name="Kyrpides N."/>
            <person name="Mikhailova N."/>
            <person name="Sieprawska-Lupa M."/>
            <person name="Whitman W.B."/>
            <person name="Anderson I."/>
            <person name="Woyke T."/>
        </authorList>
    </citation>
    <scope>NUCLEOTIDE SEQUENCE [LARGE SCALE GENOMIC DNA]</scope>
    <source>
        <strain evidence="3">ATCC BAA-1072 / DSM 3721 / NBRC 107634 / OCM 161 / Z-7303</strain>
    </source>
</reference>
<dbReference type="HOGENOM" id="CLU_1615303_0_0_2"/>
<keyword evidence="3" id="KW-1185">Reference proteome</keyword>
<evidence type="ECO:0000256" key="1">
    <source>
        <dbReference type="SAM" id="MobiDB-lite"/>
    </source>
</evidence>
<protein>
    <submittedName>
        <fullName evidence="2">Uncharacterized protein</fullName>
    </submittedName>
</protein>
<gene>
    <name evidence="2" type="ordered locus">Metev_0628</name>
</gene>
<sequence precursor="true">MNKKTITIIIILLVLMGIGCTSSPDENDSDDTTNQTDDNQEQSDGIPKQAPQLSIVGGSESINGNKIIKLEHRGGDKVTFVKGETTVEVNDKEVVYNLNEDDKFREGDTYYIYYDSHSGDLVMINPNKKDVESISDELASIPGMVSVRIIDDASHQIIADMTIR</sequence>